<gene>
    <name evidence="1" type="ORF">METZ01_LOCUS91074</name>
</gene>
<sequence>MGDTLIFTVNHRLARYLFCNHSEQQIKAGKKAWETPPIHEIKSWFKSQWLLLNSDRFLLSETQSIKIWESIIKNSPESPQQTNGQGIINQWNLLNKYSAAKRASEAYRLIKEYQIRIQNLSDYPLSEENELFIKWAEKYDEFLEQNKAIDSVSLIDEVCKGMKNKKILIPESIELKGFEEITPQLQKWLAFLNSQNSQITSILDPNDNLSSLNIDTLSDKNIKIYSFKDLKDESKKCANWVRSIFKGDQNIGIVVPELEKYRRTLHKELCSNLDPQSISPLETRDVPFEISLGTPLFKEGMIHTALEIISVQGNLPVDKLLHIVNSPHIKSGRSNEDDRNEFETRVLKEGFLTANLKQTKKLFTEESSSEIKKVIDLLIDITSNNESQPPSLWAKFFSTLLKNLGWIFDSEKSF</sequence>
<reference evidence="1" key="1">
    <citation type="submission" date="2018-05" db="EMBL/GenBank/DDBJ databases">
        <authorList>
            <person name="Lanie J.A."/>
            <person name="Ng W.-L."/>
            <person name="Kazmierczak K.M."/>
            <person name="Andrzejewski T.M."/>
            <person name="Davidsen T.M."/>
            <person name="Wayne K.J."/>
            <person name="Tettelin H."/>
            <person name="Glass J.I."/>
            <person name="Rusch D."/>
            <person name="Podicherti R."/>
            <person name="Tsui H.-C.T."/>
            <person name="Winkler M.E."/>
        </authorList>
    </citation>
    <scope>NUCLEOTIDE SEQUENCE</scope>
</reference>
<proteinExistence type="predicted"/>
<protein>
    <recommendedName>
        <fullName evidence="2">PD-(D/E)XK endonuclease-like domain-containing protein</fullName>
    </recommendedName>
</protein>
<dbReference type="SUPFAM" id="SSF52540">
    <property type="entry name" value="P-loop containing nucleoside triphosphate hydrolases"/>
    <property type="match status" value="1"/>
</dbReference>
<name>A0A381VCY5_9ZZZZ</name>
<evidence type="ECO:0008006" key="2">
    <source>
        <dbReference type="Google" id="ProtNLM"/>
    </source>
</evidence>
<dbReference type="AlphaFoldDB" id="A0A381VCY5"/>
<dbReference type="InterPro" id="IPR027417">
    <property type="entry name" value="P-loop_NTPase"/>
</dbReference>
<accession>A0A381VCY5</accession>
<evidence type="ECO:0000313" key="1">
    <source>
        <dbReference type="EMBL" id="SVA38220.1"/>
    </source>
</evidence>
<feature type="non-terminal residue" evidence="1">
    <location>
        <position position="414"/>
    </location>
</feature>
<organism evidence="1">
    <name type="scientific">marine metagenome</name>
    <dbReference type="NCBI Taxonomy" id="408172"/>
    <lineage>
        <taxon>unclassified sequences</taxon>
        <taxon>metagenomes</taxon>
        <taxon>ecological metagenomes</taxon>
    </lineage>
</organism>
<dbReference type="EMBL" id="UINC01008497">
    <property type="protein sequence ID" value="SVA38220.1"/>
    <property type="molecule type" value="Genomic_DNA"/>
</dbReference>